<feature type="compositionally biased region" description="Basic and acidic residues" evidence="1">
    <location>
        <begin position="80"/>
        <end position="103"/>
    </location>
</feature>
<organism evidence="2 3">
    <name type="scientific">Raphidocelis subcapitata</name>
    <dbReference type="NCBI Taxonomy" id="307507"/>
    <lineage>
        <taxon>Eukaryota</taxon>
        <taxon>Viridiplantae</taxon>
        <taxon>Chlorophyta</taxon>
        <taxon>core chlorophytes</taxon>
        <taxon>Chlorophyceae</taxon>
        <taxon>CS clade</taxon>
        <taxon>Sphaeropleales</taxon>
        <taxon>Selenastraceae</taxon>
        <taxon>Raphidocelis</taxon>
    </lineage>
</organism>
<comment type="caution">
    <text evidence="2">The sequence shown here is derived from an EMBL/GenBank/DDBJ whole genome shotgun (WGS) entry which is preliminary data.</text>
</comment>
<feature type="compositionally biased region" description="Polar residues" evidence="1">
    <location>
        <begin position="1"/>
        <end position="16"/>
    </location>
</feature>
<dbReference type="Proteomes" id="UP000247498">
    <property type="component" value="Unassembled WGS sequence"/>
</dbReference>
<gene>
    <name evidence="2" type="ORF">Rsub_05052</name>
</gene>
<dbReference type="InParanoid" id="A0A2V0P4A1"/>
<reference evidence="2 3" key="1">
    <citation type="journal article" date="2018" name="Sci. Rep.">
        <title>Raphidocelis subcapitata (=Pseudokirchneriella subcapitata) provides an insight into genome evolution and environmental adaptations in the Sphaeropleales.</title>
        <authorList>
            <person name="Suzuki S."/>
            <person name="Yamaguchi H."/>
            <person name="Nakajima N."/>
            <person name="Kawachi M."/>
        </authorList>
    </citation>
    <scope>NUCLEOTIDE SEQUENCE [LARGE SCALE GENOMIC DNA]</scope>
    <source>
        <strain evidence="2 3">NIES-35</strain>
    </source>
</reference>
<protein>
    <submittedName>
        <fullName evidence="2">Uncharacterized protein</fullName>
    </submittedName>
</protein>
<accession>A0A2V0P4A1</accession>
<feature type="compositionally biased region" description="Low complexity" evidence="1">
    <location>
        <begin position="27"/>
        <end position="54"/>
    </location>
</feature>
<evidence type="ECO:0000313" key="3">
    <source>
        <dbReference type="Proteomes" id="UP000247498"/>
    </source>
</evidence>
<evidence type="ECO:0000313" key="2">
    <source>
        <dbReference type="EMBL" id="GBF92683.1"/>
    </source>
</evidence>
<feature type="region of interest" description="Disordered" evidence="1">
    <location>
        <begin position="1"/>
        <end position="103"/>
    </location>
</feature>
<evidence type="ECO:0000256" key="1">
    <source>
        <dbReference type="SAM" id="MobiDB-lite"/>
    </source>
</evidence>
<dbReference type="AlphaFoldDB" id="A0A2V0P4A1"/>
<proteinExistence type="predicted"/>
<name>A0A2V0P4A1_9CHLO</name>
<keyword evidence="3" id="KW-1185">Reference proteome</keyword>
<sequence length="103" mass="10016">MRSSRSAYSGPSAPQRTTPPWPKPDARTGAVAASNAAAPGAAPAAGLAAAPAAAEPDESGPRSERAGGAGAGAGAAPSVDEVRRTYDSGERPRAARRGDAPPA</sequence>
<dbReference type="EMBL" id="BDRX01000034">
    <property type="protein sequence ID" value="GBF92683.1"/>
    <property type="molecule type" value="Genomic_DNA"/>
</dbReference>